<feature type="region of interest" description="Disordered" evidence="1">
    <location>
        <begin position="1"/>
        <end position="30"/>
    </location>
</feature>
<name>A0A6M0IQ95_9BACT</name>
<evidence type="ECO:0000256" key="1">
    <source>
        <dbReference type="SAM" id="MobiDB-lite"/>
    </source>
</evidence>
<feature type="compositionally biased region" description="Basic and acidic residues" evidence="1">
    <location>
        <begin position="121"/>
        <end position="134"/>
    </location>
</feature>
<organism evidence="2 3">
    <name type="scientific">Spirosoma agri</name>
    <dbReference type="NCBI Taxonomy" id="1987381"/>
    <lineage>
        <taxon>Bacteria</taxon>
        <taxon>Pseudomonadati</taxon>
        <taxon>Bacteroidota</taxon>
        <taxon>Cytophagia</taxon>
        <taxon>Cytophagales</taxon>
        <taxon>Cytophagaceae</taxon>
        <taxon>Spirosoma</taxon>
    </lineage>
</organism>
<keyword evidence="3" id="KW-1185">Reference proteome</keyword>
<evidence type="ECO:0000313" key="2">
    <source>
        <dbReference type="EMBL" id="NEU70224.1"/>
    </source>
</evidence>
<feature type="compositionally biased region" description="Basic residues" evidence="1">
    <location>
        <begin position="141"/>
        <end position="152"/>
    </location>
</feature>
<proteinExistence type="predicted"/>
<dbReference type="Proteomes" id="UP000477386">
    <property type="component" value="Unassembled WGS sequence"/>
</dbReference>
<protein>
    <recommendedName>
        <fullName evidence="4">DUF5872 domain-containing protein</fullName>
    </recommendedName>
</protein>
<evidence type="ECO:0000313" key="3">
    <source>
        <dbReference type="Proteomes" id="UP000477386"/>
    </source>
</evidence>
<evidence type="ECO:0008006" key="4">
    <source>
        <dbReference type="Google" id="ProtNLM"/>
    </source>
</evidence>
<dbReference type="EMBL" id="JAAGNZ010000003">
    <property type="protein sequence ID" value="NEU70224.1"/>
    <property type="molecule type" value="Genomic_DNA"/>
</dbReference>
<dbReference type="AlphaFoldDB" id="A0A6M0IQ95"/>
<gene>
    <name evidence="2" type="ORF">GK091_25325</name>
</gene>
<sequence length="152" mass="17002">MATKTDPSPDKPKTRRPQKQADNYDKPDLRQQLKQQITADDKGGKPGQWSARKAQLLTHEYEKAGGGYLSEERTDQQQHLAEWTDQAWQTADGKPAQRAGGTTRYLPKEAWAKLSPAEQKATNDKKQAGSKKGEQVVSNTKKAKSVRKKAED</sequence>
<feature type="region of interest" description="Disordered" evidence="1">
    <location>
        <begin position="67"/>
        <end position="152"/>
    </location>
</feature>
<dbReference type="RefSeq" id="WP_164043525.1">
    <property type="nucleotide sequence ID" value="NZ_JAAGNZ010000003.1"/>
</dbReference>
<reference evidence="2 3" key="1">
    <citation type="submission" date="2020-02" db="EMBL/GenBank/DDBJ databases">
        <title>Draft genome sequence of two Spirosoma agri KCTC 52727 and Spirosoma terrae KCTC 52035.</title>
        <authorList>
            <person name="Rojas J."/>
            <person name="Ambika Manirajan B."/>
            <person name="Ratering S."/>
            <person name="Suarez C."/>
            <person name="Schnell S."/>
        </authorList>
    </citation>
    <scope>NUCLEOTIDE SEQUENCE [LARGE SCALE GENOMIC DNA]</scope>
    <source>
        <strain evidence="2 3">KCTC 52727</strain>
    </source>
</reference>
<comment type="caution">
    <text evidence="2">The sequence shown here is derived from an EMBL/GenBank/DDBJ whole genome shotgun (WGS) entry which is preliminary data.</text>
</comment>
<accession>A0A6M0IQ95</accession>